<feature type="region of interest" description="Disordered" evidence="1">
    <location>
        <begin position="341"/>
        <end position="384"/>
    </location>
</feature>
<organism evidence="3 4">
    <name type="scientific">Cupriavidus pampae</name>
    <dbReference type="NCBI Taxonomy" id="659251"/>
    <lineage>
        <taxon>Bacteria</taxon>
        <taxon>Pseudomonadati</taxon>
        <taxon>Pseudomonadota</taxon>
        <taxon>Betaproteobacteria</taxon>
        <taxon>Burkholderiales</taxon>
        <taxon>Burkholderiaceae</taxon>
        <taxon>Cupriavidus</taxon>
    </lineage>
</organism>
<evidence type="ECO:0000313" key="3">
    <source>
        <dbReference type="EMBL" id="CAG9170044.1"/>
    </source>
</evidence>
<keyword evidence="2" id="KW-0472">Membrane</keyword>
<sequence>MAAFLLAAQQCVSICYVPERWSREQCLPNAACDAVHPKTAATWEDLTVNIDVEQIRQFLAVHAETILTWLVAGVLMMMVARFELRRAVRRSAQAMSESVATTVAACVPEIAHAAQSARPAANALADDEGSVAAVTTQRADALRKLALDTVATVMARGRWLEDMGNLRLPEDALMSGRGAGGADPLLVVAPQPLVQAYLTAQRTFEDEASRLQTHRREALRLQDATKALVAEAAHVERETGSIVMRFEQVNAQAAQGGETGDYQRFLIQKYNALGLREKEIGEERAALEAQVRESADALAEHAHVASQRYTQCLAPLMQQLRAAWGHGDSPEVFDTWLRHTPQGAGQPVAPEAAPVTDPAIDPITDPITSPSAGRTTDRPSHSAV</sequence>
<evidence type="ECO:0000256" key="2">
    <source>
        <dbReference type="SAM" id="Phobius"/>
    </source>
</evidence>
<protein>
    <recommendedName>
        <fullName evidence="5">Transmembrane protein</fullName>
    </recommendedName>
</protein>
<comment type="caution">
    <text evidence="3">The sequence shown here is derived from an EMBL/GenBank/DDBJ whole genome shotgun (WGS) entry which is preliminary data.</text>
</comment>
<gene>
    <name evidence="3" type="ORF">LMG32289_01977</name>
</gene>
<keyword evidence="4" id="KW-1185">Reference proteome</keyword>
<reference evidence="3 4" key="1">
    <citation type="submission" date="2021-08" db="EMBL/GenBank/DDBJ databases">
        <authorList>
            <person name="Peeters C."/>
        </authorList>
    </citation>
    <scope>NUCLEOTIDE SEQUENCE [LARGE SCALE GENOMIC DNA]</scope>
    <source>
        <strain evidence="3 4">LMG 32289</strain>
    </source>
</reference>
<evidence type="ECO:0000256" key="1">
    <source>
        <dbReference type="SAM" id="MobiDB-lite"/>
    </source>
</evidence>
<dbReference type="Proteomes" id="UP000706525">
    <property type="component" value="Unassembled WGS sequence"/>
</dbReference>
<feature type="transmembrane region" description="Helical" evidence="2">
    <location>
        <begin position="66"/>
        <end position="84"/>
    </location>
</feature>
<keyword evidence="2" id="KW-1133">Transmembrane helix</keyword>
<evidence type="ECO:0000313" key="4">
    <source>
        <dbReference type="Proteomes" id="UP000706525"/>
    </source>
</evidence>
<evidence type="ECO:0008006" key="5">
    <source>
        <dbReference type="Google" id="ProtNLM"/>
    </source>
</evidence>
<keyword evidence="2" id="KW-0812">Transmembrane</keyword>
<proteinExistence type="predicted"/>
<feature type="compositionally biased region" description="Basic and acidic residues" evidence="1">
    <location>
        <begin position="375"/>
        <end position="384"/>
    </location>
</feature>
<name>A0ABM8WRG3_9BURK</name>
<dbReference type="EMBL" id="CAJZAG010000003">
    <property type="protein sequence ID" value="CAG9170044.1"/>
    <property type="molecule type" value="Genomic_DNA"/>
</dbReference>
<accession>A0ABM8WRG3</accession>